<protein>
    <submittedName>
        <fullName evidence="2">Uncharacterized protein</fullName>
    </submittedName>
</protein>
<evidence type="ECO:0000256" key="1">
    <source>
        <dbReference type="SAM" id="MobiDB-lite"/>
    </source>
</evidence>
<name>A0AAN8SCF8_POLSC</name>
<organism evidence="2 3">
    <name type="scientific">Polyplax serrata</name>
    <name type="common">Common mouse louse</name>
    <dbReference type="NCBI Taxonomy" id="468196"/>
    <lineage>
        <taxon>Eukaryota</taxon>
        <taxon>Metazoa</taxon>
        <taxon>Ecdysozoa</taxon>
        <taxon>Arthropoda</taxon>
        <taxon>Hexapoda</taxon>
        <taxon>Insecta</taxon>
        <taxon>Pterygota</taxon>
        <taxon>Neoptera</taxon>
        <taxon>Paraneoptera</taxon>
        <taxon>Psocodea</taxon>
        <taxon>Troctomorpha</taxon>
        <taxon>Phthiraptera</taxon>
        <taxon>Anoplura</taxon>
        <taxon>Polyplacidae</taxon>
        <taxon>Polyplax</taxon>
    </lineage>
</organism>
<reference evidence="2 3" key="1">
    <citation type="submission" date="2023-10" db="EMBL/GenBank/DDBJ databases">
        <title>Genomes of two closely related lineages of the louse Polyplax serrata with different host specificities.</title>
        <authorList>
            <person name="Martinu J."/>
            <person name="Tarabai H."/>
            <person name="Stefka J."/>
            <person name="Hypsa V."/>
        </authorList>
    </citation>
    <scope>NUCLEOTIDE SEQUENCE [LARGE SCALE GENOMIC DNA]</scope>
    <source>
        <strain evidence="2">HR10_N</strain>
    </source>
</reference>
<dbReference type="EMBL" id="JAWJWE010000001">
    <property type="protein sequence ID" value="KAK6644148.1"/>
    <property type="molecule type" value="Genomic_DNA"/>
</dbReference>
<feature type="region of interest" description="Disordered" evidence="1">
    <location>
        <begin position="24"/>
        <end position="43"/>
    </location>
</feature>
<feature type="non-terminal residue" evidence="2">
    <location>
        <position position="88"/>
    </location>
</feature>
<dbReference type="AlphaFoldDB" id="A0AAN8SCF8"/>
<evidence type="ECO:0000313" key="3">
    <source>
        <dbReference type="Proteomes" id="UP001372834"/>
    </source>
</evidence>
<evidence type="ECO:0000313" key="2">
    <source>
        <dbReference type="EMBL" id="KAK6644148.1"/>
    </source>
</evidence>
<accession>A0AAN8SCF8</accession>
<dbReference type="Proteomes" id="UP001372834">
    <property type="component" value="Unassembled WGS sequence"/>
</dbReference>
<proteinExistence type="predicted"/>
<comment type="caution">
    <text evidence="2">The sequence shown here is derived from an EMBL/GenBank/DDBJ whole genome shotgun (WGS) entry which is preliminary data.</text>
</comment>
<sequence length="88" mass="10217">MSAAVLFGLKSVAQRPFRALERRKQTNGNRLRGSQNLKGNINEQKLMTPLRNLHADVPDNLLDTPYESSREARERERESEGREIRDQR</sequence>
<feature type="compositionally biased region" description="Basic and acidic residues" evidence="1">
    <location>
        <begin position="68"/>
        <end position="88"/>
    </location>
</feature>
<feature type="compositionally biased region" description="Polar residues" evidence="1">
    <location>
        <begin position="26"/>
        <end position="43"/>
    </location>
</feature>
<feature type="region of interest" description="Disordered" evidence="1">
    <location>
        <begin position="54"/>
        <end position="88"/>
    </location>
</feature>
<gene>
    <name evidence="2" type="ORF">RUM43_000415</name>
</gene>